<comment type="caution">
    <text evidence="3">The sequence shown here is derived from an EMBL/GenBank/DDBJ whole genome shotgun (WGS) entry which is preliminary data.</text>
</comment>
<gene>
    <name evidence="3" type="ORF">DRW41_01820</name>
</gene>
<evidence type="ECO:0000259" key="2">
    <source>
        <dbReference type="Pfam" id="PF19778"/>
    </source>
</evidence>
<dbReference type="Pfam" id="PF04851">
    <property type="entry name" value="ResIII"/>
    <property type="match status" value="1"/>
</dbReference>
<feature type="domain" description="Helicase/UvrB N-terminal" evidence="1">
    <location>
        <begin position="24"/>
        <end position="251"/>
    </location>
</feature>
<dbReference type="GO" id="GO:0005524">
    <property type="term" value="F:ATP binding"/>
    <property type="evidence" value="ECO:0007669"/>
    <property type="project" value="InterPro"/>
</dbReference>
<accession>A0A3D8GV43</accession>
<organism evidence="3 4">
    <name type="scientific">Neobacillus piezotolerans</name>
    <dbReference type="NCBI Taxonomy" id="2259171"/>
    <lineage>
        <taxon>Bacteria</taxon>
        <taxon>Bacillati</taxon>
        <taxon>Bacillota</taxon>
        <taxon>Bacilli</taxon>
        <taxon>Bacillales</taxon>
        <taxon>Bacillaceae</taxon>
        <taxon>Neobacillus</taxon>
    </lineage>
</organism>
<keyword evidence="3" id="KW-0540">Nuclease</keyword>
<name>A0A3D8GV43_9BACI</name>
<keyword evidence="4" id="KW-1185">Reference proteome</keyword>
<dbReference type="RefSeq" id="WP_115450251.1">
    <property type="nucleotide sequence ID" value="NZ_QNQT01000001.1"/>
</dbReference>
<dbReference type="GO" id="GO:0003677">
    <property type="term" value="F:DNA binding"/>
    <property type="evidence" value="ECO:0007669"/>
    <property type="project" value="InterPro"/>
</dbReference>
<sequence length="986" mass="112281">MKLKFISDLAYQRRAIDSVVNIFKGQPLKQSNFTVSYGEGAGMLQTDLGVGNRLDLTGEEILKNVQGIQVENGLARSDMLDGMNFTVEMETGTGKTYVYLRTIFELNRKYGFSKFVIVVPSVAIREGVHKSLEVTKQHFAELYDRTPLEYFVYDSDKLDQVRNFATATAIQVMIINIDAFRKSFDDPDREDKSNLIHRANDRMNGYRPIEFIQQTNPITIIDEPQSVDTTPKSKEAISSLRPLCTLRFSATHVEKYNMVYRLDAVDAYNEKLVKKIEVMSVRSEEDHNLPYMKLIEVKPGKAKLELDVETRGKVKRTAKTVKNGDDLFDVSGGRELYRNLFVEQIDWTEGSESIEVNGNRLAVGEAIGAHGEDNLKRYQIRKTIEEHLDKELQLKPKGIKVLSLFFIDKVANYRDYDRNGNPVPGIYAEIFEEEYRKLIRKPKYRGLFEDIDEESAQAARIHNGYFAQDKKGVLKDTKGNTAADTDVYSLIMKEKERLLSLDEPLRFIFSHSALREGWDNPNVFQICTLKDTAGTYVSRRQEIGRGLRLAVNQSGERVDDYNINTLTVMANESYEEFVANLQKEMEEQTGIVFGKIEAHTFAKLGYFNPETDELLALGYDKSAELYAWLKAAGYVDRKDKATGSLKEAMETGELPLPDEFAPWSSAILRELNHVVNRLPIKDAAKKRKVKLNKAILDSAEFLELWDKIKYKTVYSVEFDSSELIEKAAAGISSMPKIDRVRIISRKDRISGIDRLSGVEGSMTSERVEDHIAPGHVLPDIITELQNRTNLTRKTVVRILASCGRLDDFKNNPQRFIEEASKIIQREMRLLLADGVRYHKIGDGACYAVELFKSEELLAYLNDNALPSRKSPFDYVLYDSYTIEAKFAERFENDPDVKVYVKLPGWFKIDTPVGNYNPDWAAVITKDGVEKLYFVIETKGTTIESGLRPEELAKIKFAKKHFEAIDARIAFAGPESDVNEFMLKVNG</sequence>
<dbReference type="Gene3D" id="3.40.50.300">
    <property type="entry name" value="P-loop containing nucleotide triphosphate hydrolases"/>
    <property type="match status" value="1"/>
</dbReference>
<dbReference type="InterPro" id="IPR045572">
    <property type="entry name" value="RE_endonuc_C"/>
</dbReference>
<evidence type="ECO:0000259" key="1">
    <source>
        <dbReference type="Pfam" id="PF04851"/>
    </source>
</evidence>
<evidence type="ECO:0000313" key="3">
    <source>
        <dbReference type="EMBL" id="RDU38328.1"/>
    </source>
</evidence>
<dbReference type="AlphaFoldDB" id="A0A3D8GV43"/>
<proteinExistence type="predicted"/>
<dbReference type="GO" id="GO:0015668">
    <property type="term" value="F:type III site-specific deoxyribonuclease activity"/>
    <property type="evidence" value="ECO:0007669"/>
    <property type="project" value="InterPro"/>
</dbReference>
<dbReference type="InterPro" id="IPR027417">
    <property type="entry name" value="P-loop_NTPase"/>
</dbReference>
<dbReference type="OrthoDB" id="9804145at2"/>
<feature type="domain" description="Type III restriction enzyme C-terminal endonuclease" evidence="2">
    <location>
        <begin position="869"/>
        <end position="970"/>
    </location>
</feature>
<dbReference type="Proteomes" id="UP000257144">
    <property type="component" value="Unassembled WGS sequence"/>
</dbReference>
<protein>
    <submittedName>
        <fullName evidence="3">Type III restriction endonuclease subunit R</fullName>
    </submittedName>
</protein>
<dbReference type="InterPro" id="IPR006935">
    <property type="entry name" value="Helicase/UvrB_N"/>
</dbReference>
<dbReference type="Pfam" id="PF19778">
    <property type="entry name" value="RE_endonuc"/>
    <property type="match status" value="1"/>
</dbReference>
<dbReference type="EMBL" id="QNQT01000001">
    <property type="protein sequence ID" value="RDU38328.1"/>
    <property type="molecule type" value="Genomic_DNA"/>
</dbReference>
<keyword evidence="3" id="KW-0255">Endonuclease</keyword>
<reference evidence="3 4" key="1">
    <citation type="submission" date="2018-07" db="EMBL/GenBank/DDBJ databases">
        <title>Bacillus sp. YLB-04 draft genome sequence.</title>
        <authorList>
            <person name="Yu L."/>
            <person name="Tang X."/>
        </authorList>
    </citation>
    <scope>NUCLEOTIDE SEQUENCE [LARGE SCALE GENOMIC DNA]</scope>
    <source>
        <strain evidence="3 4">YLB-04</strain>
    </source>
</reference>
<dbReference type="SUPFAM" id="SSF52540">
    <property type="entry name" value="P-loop containing nucleoside triphosphate hydrolases"/>
    <property type="match status" value="2"/>
</dbReference>
<evidence type="ECO:0000313" key="4">
    <source>
        <dbReference type="Proteomes" id="UP000257144"/>
    </source>
</evidence>
<keyword evidence="3" id="KW-0378">Hydrolase</keyword>